<keyword evidence="2" id="KW-1185">Reference proteome</keyword>
<name>A0A9Q3GPZ7_9BASI</name>
<reference evidence="1" key="1">
    <citation type="submission" date="2021-03" db="EMBL/GenBank/DDBJ databases">
        <title>Draft genome sequence of rust myrtle Austropuccinia psidii MF-1, a brazilian biotype.</title>
        <authorList>
            <person name="Quecine M.C."/>
            <person name="Pachon D.M.R."/>
            <person name="Bonatelli M.L."/>
            <person name="Correr F.H."/>
            <person name="Franceschini L.M."/>
            <person name="Leite T.F."/>
            <person name="Margarido G.R.A."/>
            <person name="Almeida C.A."/>
            <person name="Ferrarezi J.A."/>
            <person name="Labate C.A."/>
        </authorList>
    </citation>
    <scope>NUCLEOTIDE SEQUENCE</scope>
    <source>
        <strain evidence="1">MF-1</strain>
    </source>
</reference>
<comment type="caution">
    <text evidence="1">The sequence shown here is derived from an EMBL/GenBank/DDBJ whole genome shotgun (WGS) entry which is preliminary data.</text>
</comment>
<sequence length="91" mass="10708">MLISQKLKPVANSSRRREYQLCFPFPAAQGFQGRENWPVFVSREYSYLANEEEYVAIVFKGLDRKRREVAMYVNRRNIPGNASEKMVAQYI</sequence>
<dbReference type="AlphaFoldDB" id="A0A9Q3GPZ7"/>
<dbReference type="EMBL" id="AVOT02003887">
    <property type="protein sequence ID" value="MBW0474864.1"/>
    <property type="molecule type" value="Genomic_DNA"/>
</dbReference>
<protein>
    <submittedName>
        <fullName evidence="1">Uncharacterized protein</fullName>
    </submittedName>
</protein>
<proteinExistence type="predicted"/>
<accession>A0A9Q3GPZ7</accession>
<gene>
    <name evidence="1" type="ORF">O181_014579</name>
</gene>
<evidence type="ECO:0000313" key="1">
    <source>
        <dbReference type="EMBL" id="MBW0474864.1"/>
    </source>
</evidence>
<dbReference type="Proteomes" id="UP000765509">
    <property type="component" value="Unassembled WGS sequence"/>
</dbReference>
<evidence type="ECO:0000313" key="2">
    <source>
        <dbReference type="Proteomes" id="UP000765509"/>
    </source>
</evidence>
<organism evidence="1 2">
    <name type="scientific">Austropuccinia psidii MF-1</name>
    <dbReference type="NCBI Taxonomy" id="1389203"/>
    <lineage>
        <taxon>Eukaryota</taxon>
        <taxon>Fungi</taxon>
        <taxon>Dikarya</taxon>
        <taxon>Basidiomycota</taxon>
        <taxon>Pucciniomycotina</taxon>
        <taxon>Pucciniomycetes</taxon>
        <taxon>Pucciniales</taxon>
        <taxon>Sphaerophragmiaceae</taxon>
        <taxon>Austropuccinia</taxon>
    </lineage>
</organism>